<dbReference type="EC" id="2.7.7.65" evidence="1"/>
<dbReference type="PANTHER" id="PTHR45138">
    <property type="entry name" value="REGULATORY COMPONENTS OF SENSORY TRANSDUCTION SYSTEM"/>
    <property type="match status" value="1"/>
</dbReference>
<dbReference type="Pfam" id="PF00990">
    <property type="entry name" value="GGDEF"/>
    <property type="match status" value="1"/>
</dbReference>
<dbReference type="NCBIfam" id="TIGR00254">
    <property type="entry name" value="GGDEF"/>
    <property type="match status" value="1"/>
</dbReference>
<dbReference type="InterPro" id="IPR029016">
    <property type="entry name" value="GAF-like_dom_sf"/>
</dbReference>
<comment type="caution">
    <text evidence="4">The sequence shown here is derived from an EMBL/GenBank/DDBJ whole genome shotgun (WGS) entry which is preliminary data.</text>
</comment>
<evidence type="ECO:0000313" key="4">
    <source>
        <dbReference type="EMBL" id="HCW92306.1"/>
    </source>
</evidence>
<sequence length="346" mass="40319">MSKVNNILKENGELKSELEGILGLVKENEAKYEGFKVVEYAFLMSENLEDYSEKPLKYLEEIFSIDKTLLFINNSEFDEEVFGEIDYLDNIIFTEDRTFRYFYLEKRPYCDSGKTNMINEFDLKGDEFGSYLFSPVIENNKIIGSLNLYSKDPSRFDGETSFDFIRDLSFKISVSLRKIYDSQKLYRQSRVDITSNTYNTLAMYEFLNQALHRYLRYGCPFDFYLFEIDDLKKIVDKYGHRAGDKFIRDLGGLMNENFRKSDIIGRFGRDVFYLIMPHSDGSVYDDIVYKFKQIIKSVCKENGFDTDLGMITGHADAPAISSFAEDEKLCSEGILNIVDELLSKNR</sequence>
<evidence type="ECO:0000256" key="2">
    <source>
        <dbReference type="ARBA" id="ARBA00034247"/>
    </source>
</evidence>
<dbReference type="SMART" id="SM00267">
    <property type="entry name" value="GGDEF"/>
    <property type="match status" value="1"/>
</dbReference>
<dbReference type="InterPro" id="IPR043128">
    <property type="entry name" value="Rev_trsase/Diguanyl_cyclase"/>
</dbReference>
<protein>
    <recommendedName>
        <fullName evidence="1">diguanylate cyclase</fullName>
        <ecNumber evidence="1">2.7.7.65</ecNumber>
    </recommendedName>
</protein>
<comment type="catalytic activity">
    <reaction evidence="2">
        <text>2 GTP = 3',3'-c-di-GMP + 2 diphosphate</text>
        <dbReference type="Rhea" id="RHEA:24898"/>
        <dbReference type="ChEBI" id="CHEBI:33019"/>
        <dbReference type="ChEBI" id="CHEBI:37565"/>
        <dbReference type="ChEBI" id="CHEBI:58805"/>
        <dbReference type="EC" id="2.7.7.65"/>
    </reaction>
</comment>
<accession>A0A3D5Q904</accession>
<dbReference type="EMBL" id="DPPF01000028">
    <property type="protein sequence ID" value="HCW92306.1"/>
    <property type="molecule type" value="Genomic_DNA"/>
</dbReference>
<evidence type="ECO:0000313" key="5">
    <source>
        <dbReference type="Proteomes" id="UP000262325"/>
    </source>
</evidence>
<proteinExistence type="predicted"/>
<name>A0A3D5Q904_FLESI</name>
<dbReference type="InterPro" id="IPR029787">
    <property type="entry name" value="Nucleotide_cyclase"/>
</dbReference>
<reference evidence="4 5" key="1">
    <citation type="journal article" date="2018" name="Nat. Biotechnol.">
        <title>A standardized bacterial taxonomy based on genome phylogeny substantially revises the tree of life.</title>
        <authorList>
            <person name="Parks D.H."/>
            <person name="Chuvochina M."/>
            <person name="Waite D.W."/>
            <person name="Rinke C."/>
            <person name="Skarshewski A."/>
            <person name="Chaumeil P.A."/>
            <person name="Hugenholtz P."/>
        </authorList>
    </citation>
    <scope>NUCLEOTIDE SEQUENCE [LARGE SCALE GENOMIC DNA]</scope>
    <source>
        <strain evidence="4">UBA8672</strain>
    </source>
</reference>
<dbReference type="InterPro" id="IPR050469">
    <property type="entry name" value="Diguanylate_Cyclase"/>
</dbReference>
<evidence type="ECO:0000256" key="1">
    <source>
        <dbReference type="ARBA" id="ARBA00012528"/>
    </source>
</evidence>
<dbReference type="Proteomes" id="UP000262325">
    <property type="component" value="Unassembled WGS sequence"/>
</dbReference>
<feature type="domain" description="GGDEF" evidence="3">
    <location>
        <begin position="219"/>
        <end position="346"/>
    </location>
</feature>
<dbReference type="Gene3D" id="3.30.70.270">
    <property type="match status" value="1"/>
</dbReference>
<dbReference type="SUPFAM" id="SSF55781">
    <property type="entry name" value="GAF domain-like"/>
    <property type="match status" value="1"/>
</dbReference>
<gene>
    <name evidence="4" type="ORF">DHM44_01345</name>
</gene>
<dbReference type="SUPFAM" id="SSF55073">
    <property type="entry name" value="Nucleotide cyclase"/>
    <property type="match status" value="1"/>
</dbReference>
<dbReference type="PROSITE" id="PS50887">
    <property type="entry name" value="GGDEF"/>
    <property type="match status" value="1"/>
</dbReference>
<dbReference type="AlphaFoldDB" id="A0A3D5Q904"/>
<dbReference type="RefSeq" id="WP_273265295.1">
    <property type="nucleotide sequence ID" value="NZ_JAAZVV010000018.1"/>
</dbReference>
<dbReference type="CDD" id="cd01949">
    <property type="entry name" value="GGDEF"/>
    <property type="match status" value="1"/>
</dbReference>
<evidence type="ECO:0000259" key="3">
    <source>
        <dbReference type="PROSITE" id="PS50887"/>
    </source>
</evidence>
<dbReference type="GO" id="GO:0052621">
    <property type="term" value="F:diguanylate cyclase activity"/>
    <property type="evidence" value="ECO:0007669"/>
    <property type="project" value="UniProtKB-EC"/>
</dbReference>
<dbReference type="InterPro" id="IPR000160">
    <property type="entry name" value="GGDEF_dom"/>
</dbReference>
<dbReference type="PANTHER" id="PTHR45138:SF9">
    <property type="entry name" value="DIGUANYLATE CYCLASE DGCM-RELATED"/>
    <property type="match status" value="1"/>
</dbReference>
<dbReference type="Gene3D" id="3.30.450.40">
    <property type="match status" value="1"/>
</dbReference>
<organism evidence="4 5">
    <name type="scientific">Flexistipes sinusarabici</name>
    <dbReference type="NCBI Taxonomy" id="2352"/>
    <lineage>
        <taxon>Bacteria</taxon>
        <taxon>Pseudomonadati</taxon>
        <taxon>Deferribacterota</taxon>
        <taxon>Deferribacteres</taxon>
        <taxon>Deferribacterales</taxon>
        <taxon>Flexistipitaceae</taxon>
        <taxon>Flexistipes</taxon>
    </lineage>
</organism>